<dbReference type="Pfam" id="PF00932">
    <property type="entry name" value="LTD"/>
    <property type="match status" value="1"/>
</dbReference>
<evidence type="ECO:0000256" key="5">
    <source>
        <dbReference type="ARBA" id="ARBA00022963"/>
    </source>
</evidence>
<sequence>MGSVHGGRTMNISKMILALGALGVLVSGCNDPGTDYLDLFTEPRVQIFFNEPGSRAEGQRNLNHEDILVERINAAKTSVSAALYGFSSQPVRDALVQAHLRGVNVRVAGDAKHFLGHDSGFEELQKHHVPMQVGNQWHIQHNKFFVIDTKIVFVGTGNISPTDLHRNKNNWVIINHDYIAQDYQDEFDQMFEGRFTASKLRNGNPNFYTVGDTKVEVYFSPQEDAMGRILEELEAAENDIHFTIFAFTKDQVGSRFVDKHREFQAWNEENGQADLPPFTIDDSPMQQKKVVGVYDRSQIHGNFLYHEVYRLNSRGIPSRMDANENSRLPGDYQAGGGRLHSKTMIIDMFGDNPRVITGSFNWSAAATLSNDETMLIFHGRRVAEEYYREFQNMWGGGKQTGQAVCNIMDGYVETGSPLCSTDIEPGDLIISEVMWDGWNGLIDPSDRTGTRDPIDNDEFFEIYNATDEPINLSLFTLNSAYDAKMGFTPGTVIMPGEYFLVLDHNLVTYSDNSPQNGQHAYNSPDFVVNIPNDPRMPRLNLPNSSMYLELRDANGRVIDRVGDGGPPFGGGRRGDGSGIVNYSMERIIRNGDGGDGTQRSSWKTSNAPQGGERVNEEFRDIIIATPGEPNSQ</sequence>
<protein>
    <recommendedName>
        <fullName evidence="3">phospholipase D</fullName>
        <ecNumber evidence="3">3.1.4.4</ecNumber>
    </recommendedName>
</protein>
<dbReference type="PROSITE" id="PS51841">
    <property type="entry name" value="LTD"/>
    <property type="match status" value="1"/>
</dbReference>
<evidence type="ECO:0000259" key="8">
    <source>
        <dbReference type="PROSITE" id="PS50035"/>
    </source>
</evidence>
<evidence type="ECO:0000259" key="9">
    <source>
        <dbReference type="PROSITE" id="PS51841"/>
    </source>
</evidence>
<dbReference type="OrthoDB" id="9765044at2"/>
<dbReference type="InterPro" id="IPR001736">
    <property type="entry name" value="PLipase_D/transphosphatidylase"/>
</dbReference>
<dbReference type="GO" id="GO:0016891">
    <property type="term" value="F:RNA endonuclease activity producing 5'-phosphomonoesters, hydrolytic mechanism"/>
    <property type="evidence" value="ECO:0007669"/>
    <property type="project" value="TreeGrafter"/>
</dbReference>
<gene>
    <name evidence="10" type="ORF">FRD01_11425</name>
</gene>
<accession>A0A5B8XQP0</accession>
<dbReference type="InterPro" id="IPR001322">
    <property type="entry name" value="Lamin_tail_dom"/>
</dbReference>
<evidence type="ECO:0000256" key="1">
    <source>
        <dbReference type="ARBA" id="ARBA00000798"/>
    </source>
</evidence>
<dbReference type="Pfam" id="PF13091">
    <property type="entry name" value="PLDc_2"/>
    <property type="match status" value="2"/>
</dbReference>
<feature type="domain" description="PLD phosphodiesterase" evidence="8">
    <location>
        <begin position="136"/>
        <end position="163"/>
    </location>
</feature>
<evidence type="ECO:0000256" key="2">
    <source>
        <dbReference type="ARBA" id="ARBA00008664"/>
    </source>
</evidence>
<evidence type="ECO:0000313" key="10">
    <source>
        <dbReference type="EMBL" id="QED27834.1"/>
    </source>
</evidence>
<proteinExistence type="inferred from homology"/>
<dbReference type="InterPro" id="IPR036415">
    <property type="entry name" value="Lamin_tail_dom_sf"/>
</dbReference>
<feature type="domain" description="PLD phosphodiesterase" evidence="8">
    <location>
        <begin position="335"/>
        <end position="366"/>
    </location>
</feature>
<dbReference type="AlphaFoldDB" id="A0A5B8XQP0"/>
<keyword evidence="6" id="KW-0443">Lipid metabolism</keyword>
<dbReference type="PROSITE" id="PS50035">
    <property type="entry name" value="PLD"/>
    <property type="match status" value="2"/>
</dbReference>
<dbReference type="PANTHER" id="PTHR43856">
    <property type="entry name" value="CARDIOLIPIN HYDROLASE"/>
    <property type="match status" value="1"/>
</dbReference>
<feature type="compositionally biased region" description="Polar residues" evidence="7">
    <location>
        <begin position="597"/>
        <end position="608"/>
    </location>
</feature>
<evidence type="ECO:0000313" key="11">
    <source>
        <dbReference type="Proteomes" id="UP000321595"/>
    </source>
</evidence>
<evidence type="ECO:0000256" key="7">
    <source>
        <dbReference type="SAM" id="MobiDB-lite"/>
    </source>
</evidence>
<dbReference type="SUPFAM" id="SSF56024">
    <property type="entry name" value="Phospholipase D/nuclease"/>
    <property type="match status" value="2"/>
</dbReference>
<dbReference type="InterPro" id="IPR025202">
    <property type="entry name" value="PLD-like_dom"/>
</dbReference>
<dbReference type="GO" id="GO:0006793">
    <property type="term" value="P:phosphorus metabolic process"/>
    <property type="evidence" value="ECO:0007669"/>
    <property type="project" value="UniProtKB-ARBA"/>
</dbReference>
<dbReference type="PANTHER" id="PTHR43856:SF1">
    <property type="entry name" value="MITOCHONDRIAL CARDIOLIPIN HYDROLASE"/>
    <property type="match status" value="1"/>
</dbReference>
<comment type="catalytic activity">
    <reaction evidence="1">
        <text>a 1,2-diacyl-sn-glycero-3-phosphocholine + H2O = a 1,2-diacyl-sn-glycero-3-phosphate + choline + H(+)</text>
        <dbReference type="Rhea" id="RHEA:14445"/>
        <dbReference type="ChEBI" id="CHEBI:15354"/>
        <dbReference type="ChEBI" id="CHEBI:15377"/>
        <dbReference type="ChEBI" id="CHEBI:15378"/>
        <dbReference type="ChEBI" id="CHEBI:57643"/>
        <dbReference type="ChEBI" id="CHEBI:58608"/>
        <dbReference type="EC" id="3.1.4.4"/>
    </reaction>
</comment>
<dbReference type="EMBL" id="CP042467">
    <property type="protein sequence ID" value="QED27834.1"/>
    <property type="molecule type" value="Genomic_DNA"/>
</dbReference>
<reference evidence="10 11" key="1">
    <citation type="submission" date="2019-08" db="EMBL/GenBank/DDBJ databases">
        <authorList>
            <person name="Liang Q."/>
        </authorList>
    </citation>
    <scope>NUCLEOTIDE SEQUENCE [LARGE SCALE GENOMIC DNA]</scope>
    <source>
        <strain evidence="10 11">V1718</strain>
    </source>
</reference>
<feature type="region of interest" description="Disordered" evidence="7">
    <location>
        <begin position="588"/>
        <end position="618"/>
    </location>
</feature>
<dbReference type="EC" id="3.1.4.4" evidence="3"/>
<dbReference type="GO" id="GO:0004630">
    <property type="term" value="F:phospholipase D activity"/>
    <property type="evidence" value="ECO:0007669"/>
    <property type="project" value="UniProtKB-EC"/>
</dbReference>
<feature type="domain" description="LTD" evidence="9">
    <location>
        <begin position="424"/>
        <end position="565"/>
    </location>
</feature>
<dbReference type="GO" id="GO:0016042">
    <property type="term" value="P:lipid catabolic process"/>
    <property type="evidence" value="ECO:0007669"/>
    <property type="project" value="UniProtKB-KW"/>
</dbReference>
<dbReference type="CDD" id="cd09116">
    <property type="entry name" value="PLDc_Nuc_like"/>
    <property type="match status" value="1"/>
</dbReference>
<keyword evidence="5" id="KW-0442">Lipid degradation</keyword>
<dbReference type="Gene3D" id="3.30.870.10">
    <property type="entry name" value="Endonuclease Chain A"/>
    <property type="match status" value="2"/>
</dbReference>
<dbReference type="InterPro" id="IPR051406">
    <property type="entry name" value="PLD_domain"/>
</dbReference>
<dbReference type="Proteomes" id="UP000321595">
    <property type="component" value="Chromosome"/>
</dbReference>
<evidence type="ECO:0000256" key="4">
    <source>
        <dbReference type="ARBA" id="ARBA00022801"/>
    </source>
</evidence>
<name>A0A5B8XQP0_9DELT</name>
<organism evidence="10 11">
    <name type="scientific">Microvenator marinus</name>
    <dbReference type="NCBI Taxonomy" id="2600177"/>
    <lineage>
        <taxon>Bacteria</taxon>
        <taxon>Deltaproteobacteria</taxon>
        <taxon>Bradymonadales</taxon>
        <taxon>Microvenatoraceae</taxon>
        <taxon>Microvenator</taxon>
    </lineage>
</organism>
<dbReference type="SUPFAM" id="SSF74853">
    <property type="entry name" value="Lamin A/C globular tail domain"/>
    <property type="match status" value="1"/>
</dbReference>
<dbReference type="KEGG" id="bbae:FRD01_11425"/>
<keyword evidence="11" id="KW-1185">Reference proteome</keyword>
<evidence type="ECO:0000256" key="3">
    <source>
        <dbReference type="ARBA" id="ARBA00012027"/>
    </source>
</evidence>
<keyword evidence="4" id="KW-0378">Hydrolase</keyword>
<evidence type="ECO:0000256" key="6">
    <source>
        <dbReference type="ARBA" id="ARBA00023098"/>
    </source>
</evidence>
<dbReference type="SMART" id="SM00155">
    <property type="entry name" value="PLDc"/>
    <property type="match status" value="2"/>
</dbReference>
<comment type="similarity">
    <text evidence="2">Belongs to the phospholipase D family.</text>
</comment>